<keyword evidence="2" id="KW-1185">Reference proteome</keyword>
<dbReference type="EMBL" id="JAJSOF020000003">
    <property type="protein sequence ID" value="KAJ4449311.1"/>
    <property type="molecule type" value="Genomic_DNA"/>
</dbReference>
<gene>
    <name evidence="1" type="ORF">ANN_00709</name>
</gene>
<reference evidence="1 2" key="1">
    <citation type="journal article" date="2022" name="Allergy">
        <title>Genome assembly and annotation of Periplaneta americana reveal a comprehensive cockroach allergen profile.</title>
        <authorList>
            <person name="Wang L."/>
            <person name="Xiong Q."/>
            <person name="Saelim N."/>
            <person name="Wang L."/>
            <person name="Nong W."/>
            <person name="Wan A.T."/>
            <person name="Shi M."/>
            <person name="Liu X."/>
            <person name="Cao Q."/>
            <person name="Hui J.H.L."/>
            <person name="Sookrung N."/>
            <person name="Leung T.F."/>
            <person name="Tungtrongchitr A."/>
            <person name="Tsui S.K.W."/>
        </authorList>
    </citation>
    <scope>NUCLEOTIDE SEQUENCE [LARGE SCALE GENOMIC DNA]</scope>
    <source>
        <strain evidence="1">PWHHKU_190912</strain>
    </source>
</reference>
<name>A0ABQ8TTY5_PERAM</name>
<proteinExistence type="predicted"/>
<sequence length="106" mass="12004">MAGLYLTNKKAPEEDKIHNEFIKYLGVKTRKTVLLWFNKIWMTGMIPAQWKKAVIIPILKEDGLGGIHESDADRWAILPLSLIDLHPISLMSNLISSRARSPKPSP</sequence>
<dbReference type="Proteomes" id="UP001148838">
    <property type="component" value="Unassembled WGS sequence"/>
</dbReference>
<evidence type="ECO:0000313" key="2">
    <source>
        <dbReference type="Proteomes" id="UP001148838"/>
    </source>
</evidence>
<evidence type="ECO:0000313" key="1">
    <source>
        <dbReference type="EMBL" id="KAJ4449311.1"/>
    </source>
</evidence>
<protein>
    <submittedName>
        <fullName evidence="1">Uncharacterized protein</fullName>
    </submittedName>
</protein>
<comment type="caution">
    <text evidence="1">The sequence shown here is derived from an EMBL/GenBank/DDBJ whole genome shotgun (WGS) entry which is preliminary data.</text>
</comment>
<accession>A0ABQ8TTY5</accession>
<organism evidence="1 2">
    <name type="scientific">Periplaneta americana</name>
    <name type="common">American cockroach</name>
    <name type="synonym">Blatta americana</name>
    <dbReference type="NCBI Taxonomy" id="6978"/>
    <lineage>
        <taxon>Eukaryota</taxon>
        <taxon>Metazoa</taxon>
        <taxon>Ecdysozoa</taxon>
        <taxon>Arthropoda</taxon>
        <taxon>Hexapoda</taxon>
        <taxon>Insecta</taxon>
        <taxon>Pterygota</taxon>
        <taxon>Neoptera</taxon>
        <taxon>Polyneoptera</taxon>
        <taxon>Dictyoptera</taxon>
        <taxon>Blattodea</taxon>
        <taxon>Blattoidea</taxon>
        <taxon>Blattidae</taxon>
        <taxon>Blattinae</taxon>
        <taxon>Periplaneta</taxon>
    </lineage>
</organism>